<proteinExistence type="predicted"/>
<dbReference type="AlphaFoldDB" id="A0AAV9WCK3"/>
<dbReference type="EMBL" id="JAVHJL010000004">
    <property type="protein sequence ID" value="KAK6505629.1"/>
    <property type="molecule type" value="Genomic_DNA"/>
</dbReference>
<protein>
    <submittedName>
        <fullName evidence="1">Uncharacterized protein</fullName>
    </submittedName>
</protein>
<keyword evidence="2" id="KW-1185">Reference proteome</keyword>
<dbReference type="Proteomes" id="UP001370758">
    <property type="component" value="Unassembled WGS sequence"/>
</dbReference>
<comment type="caution">
    <text evidence="1">The sequence shown here is derived from an EMBL/GenBank/DDBJ whole genome shotgun (WGS) entry which is preliminary data.</text>
</comment>
<evidence type="ECO:0000313" key="2">
    <source>
        <dbReference type="Proteomes" id="UP001370758"/>
    </source>
</evidence>
<gene>
    <name evidence="1" type="ORF">TWF481_007520</name>
</gene>
<sequence>MKFNPTNQSSALITRLGTLLLTSIFFSQIYISPTAAVAIASADDVKYSLVRRTRGGFVFVDKDAYYNEPYISRKCRLSLYHIDDSNDWANAPGANWNDRPVPIEAITFPYNWGDGSTLTWGDADQQAQSTATCYNAVRNIDSRFAGTAGITHVYVSGWCFCEFFSSEDCPNEDGRKRRGNVSYQWVGYASQNVRVELINGLAAKTRALRCVQGIMPHIDRIPTVCEITLGNGGDQNKAYNAFDGGGDGFQISKTYTCGLQEGEINQYSGLGPCERISDDQAFRGKDGVRMRSWSISGCTCQFWTNDKCEGSSLIRDGHGESVRRDVSLRRKGYYGAFDYQVIRSFRCERPWGRPCTGCNEGL</sequence>
<evidence type="ECO:0000313" key="1">
    <source>
        <dbReference type="EMBL" id="KAK6505629.1"/>
    </source>
</evidence>
<organism evidence="1 2">
    <name type="scientific">Arthrobotrys musiformis</name>
    <dbReference type="NCBI Taxonomy" id="47236"/>
    <lineage>
        <taxon>Eukaryota</taxon>
        <taxon>Fungi</taxon>
        <taxon>Dikarya</taxon>
        <taxon>Ascomycota</taxon>
        <taxon>Pezizomycotina</taxon>
        <taxon>Orbiliomycetes</taxon>
        <taxon>Orbiliales</taxon>
        <taxon>Orbiliaceae</taxon>
        <taxon>Arthrobotrys</taxon>
    </lineage>
</organism>
<reference evidence="1 2" key="1">
    <citation type="submission" date="2023-08" db="EMBL/GenBank/DDBJ databases">
        <authorList>
            <person name="Palmer J.M."/>
        </authorList>
    </citation>
    <scope>NUCLEOTIDE SEQUENCE [LARGE SCALE GENOMIC DNA]</scope>
    <source>
        <strain evidence="1 2">TWF481</strain>
    </source>
</reference>
<name>A0AAV9WCK3_9PEZI</name>
<accession>A0AAV9WCK3</accession>